<dbReference type="Proteomes" id="UP001050691">
    <property type="component" value="Unassembled WGS sequence"/>
</dbReference>
<evidence type="ECO:0000259" key="6">
    <source>
        <dbReference type="Pfam" id="PF00107"/>
    </source>
</evidence>
<evidence type="ECO:0000256" key="1">
    <source>
        <dbReference type="ARBA" id="ARBA00022723"/>
    </source>
</evidence>
<feature type="region of interest" description="Disordered" evidence="5">
    <location>
        <begin position="1"/>
        <end position="23"/>
    </location>
</feature>
<organism evidence="8 9">
    <name type="scientific">Clathrus columnatus</name>
    <dbReference type="NCBI Taxonomy" id="1419009"/>
    <lineage>
        <taxon>Eukaryota</taxon>
        <taxon>Fungi</taxon>
        <taxon>Dikarya</taxon>
        <taxon>Basidiomycota</taxon>
        <taxon>Agaricomycotina</taxon>
        <taxon>Agaricomycetes</taxon>
        <taxon>Phallomycetidae</taxon>
        <taxon>Phallales</taxon>
        <taxon>Clathraceae</taxon>
        <taxon>Clathrus</taxon>
    </lineage>
</organism>
<keyword evidence="3" id="KW-0560">Oxidoreductase</keyword>
<dbReference type="SUPFAM" id="SSF51735">
    <property type="entry name" value="NAD(P)-binding Rossmann-fold domains"/>
    <property type="match status" value="1"/>
</dbReference>
<dbReference type="AlphaFoldDB" id="A0AAV5AMR1"/>
<dbReference type="PROSITE" id="PS00059">
    <property type="entry name" value="ADH_ZINC"/>
    <property type="match status" value="1"/>
</dbReference>
<keyword evidence="2 4" id="KW-0862">Zinc</keyword>
<feature type="domain" description="Alcohol dehydrogenase-like N-terminal" evidence="7">
    <location>
        <begin position="60"/>
        <end position="120"/>
    </location>
</feature>
<name>A0AAV5AMR1_9AGAM</name>
<evidence type="ECO:0000259" key="7">
    <source>
        <dbReference type="Pfam" id="PF08240"/>
    </source>
</evidence>
<dbReference type="InterPro" id="IPR050129">
    <property type="entry name" value="Zn_alcohol_dh"/>
</dbReference>
<evidence type="ECO:0000256" key="5">
    <source>
        <dbReference type="SAM" id="MobiDB-lite"/>
    </source>
</evidence>
<reference evidence="8" key="1">
    <citation type="submission" date="2021-10" db="EMBL/GenBank/DDBJ databases">
        <title>De novo Genome Assembly of Clathrus columnatus (Basidiomycota, Fungi) Using Illumina and Nanopore Sequence Data.</title>
        <authorList>
            <person name="Ogiso-Tanaka E."/>
            <person name="Itagaki H."/>
            <person name="Hosoya T."/>
            <person name="Hosaka K."/>
        </authorList>
    </citation>
    <scope>NUCLEOTIDE SEQUENCE</scope>
    <source>
        <strain evidence="8">MO-923</strain>
    </source>
</reference>
<dbReference type="PANTHER" id="PTHR43401:SF2">
    <property type="entry name" value="L-THREONINE 3-DEHYDROGENASE"/>
    <property type="match status" value="1"/>
</dbReference>
<dbReference type="Pfam" id="PF08240">
    <property type="entry name" value="ADH_N"/>
    <property type="match status" value="1"/>
</dbReference>
<evidence type="ECO:0000256" key="2">
    <source>
        <dbReference type="ARBA" id="ARBA00022833"/>
    </source>
</evidence>
<proteinExistence type="inferred from homology"/>
<dbReference type="InterPro" id="IPR036291">
    <property type="entry name" value="NAD(P)-bd_dom_sf"/>
</dbReference>
<protein>
    <submittedName>
        <fullName evidence="8">Uncharacterized protein</fullName>
    </submittedName>
</protein>
<comment type="caution">
    <text evidence="8">The sequence shown here is derived from an EMBL/GenBank/DDBJ whole genome shotgun (WGS) entry which is preliminary data.</text>
</comment>
<comment type="similarity">
    <text evidence="4">Belongs to the zinc-containing alcohol dehydrogenase family.</text>
</comment>
<evidence type="ECO:0000313" key="9">
    <source>
        <dbReference type="Proteomes" id="UP001050691"/>
    </source>
</evidence>
<dbReference type="Gene3D" id="3.90.180.10">
    <property type="entry name" value="Medium-chain alcohol dehydrogenases, catalytic domain"/>
    <property type="match status" value="1"/>
</dbReference>
<sequence>MQTPDPTTENSQQTGKTLASSNAHEEPGNCVIIPAMMNTVCYEQARVFGVRSIPVPEISDTEILLKGKIYLVVFIPGHEVVGTVAKIGKHVTGFSIGDRCVADPIVSVRCWELTLYTTDHIYHPTFSAVHVFNVIGEKHTYAILAQSVKNVYKITTLTDEQAALVEPMSCVLHGIDMLKCTAGVEVLVLGAGPAGLLFCQLLKLNGAIKVVLASNKGRKMEVSKQIDAADEYVEFDRDQPGSQWTDLKERYPDGFDIVIEATGSEEVLNKAIYHVRKGGTLLMYSLYTLDCTIKWPALYVFAMEIQVSSAVVDMRRVLKYLSGQIATVTAQSRCFSRTIAYLESGKIRTEGIVTDVYTIHQYQEAIDKLKSRDSCKVIVKPS</sequence>
<dbReference type="InterPro" id="IPR011032">
    <property type="entry name" value="GroES-like_sf"/>
</dbReference>
<dbReference type="EMBL" id="BPWL01000011">
    <property type="protein sequence ID" value="GJJ15899.1"/>
    <property type="molecule type" value="Genomic_DNA"/>
</dbReference>
<feature type="domain" description="Alcohol dehydrogenase-like C-terminal" evidence="6">
    <location>
        <begin position="195"/>
        <end position="309"/>
    </location>
</feature>
<dbReference type="GO" id="GO:0008270">
    <property type="term" value="F:zinc ion binding"/>
    <property type="evidence" value="ECO:0007669"/>
    <property type="project" value="InterPro"/>
</dbReference>
<gene>
    <name evidence="8" type="ORF">Clacol_010177</name>
</gene>
<dbReference type="GO" id="GO:0016491">
    <property type="term" value="F:oxidoreductase activity"/>
    <property type="evidence" value="ECO:0007669"/>
    <property type="project" value="UniProtKB-KW"/>
</dbReference>
<evidence type="ECO:0000256" key="3">
    <source>
        <dbReference type="ARBA" id="ARBA00023002"/>
    </source>
</evidence>
<dbReference type="InterPro" id="IPR013149">
    <property type="entry name" value="ADH-like_C"/>
</dbReference>
<accession>A0AAV5AMR1</accession>
<evidence type="ECO:0000313" key="8">
    <source>
        <dbReference type="EMBL" id="GJJ15899.1"/>
    </source>
</evidence>
<dbReference type="InterPro" id="IPR013154">
    <property type="entry name" value="ADH-like_N"/>
</dbReference>
<keyword evidence="9" id="KW-1185">Reference proteome</keyword>
<feature type="compositionally biased region" description="Polar residues" evidence="5">
    <location>
        <begin position="1"/>
        <end position="22"/>
    </location>
</feature>
<keyword evidence="1 4" id="KW-0479">Metal-binding</keyword>
<evidence type="ECO:0000256" key="4">
    <source>
        <dbReference type="RuleBase" id="RU361277"/>
    </source>
</evidence>
<dbReference type="SUPFAM" id="SSF50129">
    <property type="entry name" value="GroES-like"/>
    <property type="match status" value="1"/>
</dbReference>
<dbReference type="Pfam" id="PF00107">
    <property type="entry name" value="ADH_zinc_N"/>
    <property type="match status" value="1"/>
</dbReference>
<comment type="cofactor">
    <cofactor evidence="4">
        <name>Zn(2+)</name>
        <dbReference type="ChEBI" id="CHEBI:29105"/>
    </cofactor>
</comment>
<dbReference type="Gene3D" id="3.40.50.720">
    <property type="entry name" value="NAD(P)-binding Rossmann-like Domain"/>
    <property type="match status" value="1"/>
</dbReference>
<dbReference type="InterPro" id="IPR002328">
    <property type="entry name" value="ADH_Zn_CS"/>
</dbReference>
<dbReference type="PANTHER" id="PTHR43401">
    <property type="entry name" value="L-THREONINE 3-DEHYDROGENASE"/>
    <property type="match status" value="1"/>
</dbReference>